<keyword evidence="2" id="KW-1185">Reference proteome</keyword>
<dbReference type="InterPro" id="IPR029058">
    <property type="entry name" value="AB_hydrolase_fold"/>
</dbReference>
<dbReference type="EMBL" id="CP017147">
    <property type="protein sequence ID" value="AOO84031.1"/>
    <property type="molecule type" value="Genomic_DNA"/>
</dbReference>
<organism evidence="1 2">
    <name type="scientific">Bosea vaviloviae</name>
    <dbReference type="NCBI Taxonomy" id="1526658"/>
    <lineage>
        <taxon>Bacteria</taxon>
        <taxon>Pseudomonadati</taxon>
        <taxon>Pseudomonadota</taxon>
        <taxon>Alphaproteobacteria</taxon>
        <taxon>Hyphomicrobiales</taxon>
        <taxon>Boseaceae</taxon>
        <taxon>Bosea</taxon>
    </lineage>
</organism>
<dbReference type="OrthoDB" id="9804993at2"/>
<dbReference type="KEGG" id="bvv:BHK69_29510"/>
<dbReference type="Proteomes" id="UP000094969">
    <property type="component" value="Chromosome"/>
</dbReference>
<evidence type="ECO:0000313" key="1">
    <source>
        <dbReference type="EMBL" id="AOO84031.1"/>
    </source>
</evidence>
<protein>
    <submittedName>
        <fullName evidence="1">Uncharacterized protein</fullName>
    </submittedName>
</protein>
<gene>
    <name evidence="1" type="ORF">BHK69_29510</name>
</gene>
<dbReference type="SUPFAM" id="SSF53474">
    <property type="entry name" value="alpha/beta-Hydrolases"/>
    <property type="match status" value="1"/>
</dbReference>
<sequence>MLPSEHVKLSNGGTIFYKPLTPEADLGARLPPKTPIHLYHGSEDDIAPFAHVDLYEGAIPGAIVHRPNGRYHQLNGDLAEVAAGVRALT</sequence>
<name>A0A1D7U9I1_9HYPH</name>
<dbReference type="AlphaFoldDB" id="A0A1D7U9I1"/>
<dbReference type="RefSeq" id="WP_069693224.1">
    <property type="nucleotide sequence ID" value="NZ_CP017147.1"/>
</dbReference>
<accession>A0A1D7U9I1</accession>
<reference evidence="1 2" key="1">
    <citation type="journal article" date="2015" name="Antonie Van Leeuwenhoek">
        <title>Bosea vaviloviae sp. nov., a new species of slow-growing rhizobia isolated from nodules of the relict species Vavilovia formosa (Stev.) Fed.</title>
        <authorList>
            <person name="Safronova V.I."/>
            <person name="Kuznetsova I.G."/>
            <person name="Sazanova A.L."/>
            <person name="Kimeklis A.K."/>
            <person name="Belimov A.A."/>
            <person name="Andronov E.E."/>
            <person name="Pinaev A.G."/>
            <person name="Chizhevskaya E.P."/>
            <person name="Pukhaev A.R."/>
            <person name="Popov K.P."/>
            <person name="Willems A."/>
            <person name="Tikhonovich I.A."/>
        </authorList>
    </citation>
    <scope>NUCLEOTIDE SEQUENCE [LARGE SCALE GENOMIC DNA]</scope>
    <source>
        <strain evidence="1 2">Vaf18</strain>
    </source>
</reference>
<evidence type="ECO:0000313" key="2">
    <source>
        <dbReference type="Proteomes" id="UP000094969"/>
    </source>
</evidence>
<proteinExistence type="predicted"/>